<dbReference type="Proteomes" id="UP000078542">
    <property type="component" value="Unassembled WGS sequence"/>
</dbReference>
<evidence type="ECO:0000256" key="1">
    <source>
        <dbReference type="PROSITE-ProRule" id="PRU00267"/>
    </source>
</evidence>
<evidence type="ECO:0000313" key="4">
    <source>
        <dbReference type="EMBL" id="KYM98683.1"/>
    </source>
</evidence>
<dbReference type="EMBL" id="KQ977935">
    <property type="protein sequence ID" value="KYM98683.1"/>
    <property type="molecule type" value="Genomic_DNA"/>
</dbReference>
<proteinExistence type="predicted"/>
<reference evidence="4 5" key="1">
    <citation type="submission" date="2016-03" db="EMBL/GenBank/DDBJ databases">
        <title>Cyphomyrmex costatus WGS genome.</title>
        <authorList>
            <person name="Nygaard S."/>
            <person name="Hu H."/>
            <person name="Boomsma J."/>
            <person name="Zhang G."/>
        </authorList>
    </citation>
    <scope>NUCLEOTIDE SEQUENCE [LARGE SCALE GENOMIC DNA]</scope>
    <source>
        <strain evidence="4">MS0001</strain>
        <tissue evidence="4">Whole body</tissue>
    </source>
</reference>
<dbReference type="CDD" id="cd00084">
    <property type="entry name" value="HMG-box_SF"/>
    <property type="match status" value="1"/>
</dbReference>
<feature type="region of interest" description="Disordered" evidence="2">
    <location>
        <begin position="246"/>
        <end position="273"/>
    </location>
</feature>
<evidence type="ECO:0000313" key="5">
    <source>
        <dbReference type="Proteomes" id="UP000078542"/>
    </source>
</evidence>
<sequence length="273" mass="30609">MGNANSAQPPKIHKDRKEGNADTGKGRQPANRSGKAVSQSSQSQKDGHNVRPRATNPFIIFFLRLRSKKPNEHVTVIARAAGKLWSRMTPEQRKKYVDLANEEKKRRQERKRKRKRSSTHARSLLQGYILHGRCWRRGLSRPISHIILQYSVLQSCCRVSIGFALFSPTTCVRFFFSVIHMYTCFSCRPCLSKIRYTDPIGDSRSPRASSYRLDSELVISLNFSAATTKKAAAAAAATSRNLARPRMGYESEAADPSGRPSLSDDYPAAPTLP</sequence>
<dbReference type="Pfam" id="PF00505">
    <property type="entry name" value="HMG_box"/>
    <property type="match status" value="1"/>
</dbReference>
<dbReference type="AlphaFoldDB" id="A0A195CF57"/>
<dbReference type="SMART" id="SM00398">
    <property type="entry name" value="HMG"/>
    <property type="match status" value="1"/>
</dbReference>
<feature type="compositionally biased region" description="Basic residues" evidence="2">
    <location>
        <begin position="107"/>
        <end position="119"/>
    </location>
</feature>
<accession>A0A195CF57</accession>
<feature type="region of interest" description="Disordered" evidence="2">
    <location>
        <begin position="96"/>
        <end position="120"/>
    </location>
</feature>
<feature type="region of interest" description="Disordered" evidence="2">
    <location>
        <begin position="1"/>
        <end position="52"/>
    </location>
</feature>
<organism evidence="4 5">
    <name type="scientific">Cyphomyrmex costatus</name>
    <dbReference type="NCBI Taxonomy" id="456900"/>
    <lineage>
        <taxon>Eukaryota</taxon>
        <taxon>Metazoa</taxon>
        <taxon>Ecdysozoa</taxon>
        <taxon>Arthropoda</taxon>
        <taxon>Hexapoda</taxon>
        <taxon>Insecta</taxon>
        <taxon>Pterygota</taxon>
        <taxon>Neoptera</taxon>
        <taxon>Endopterygota</taxon>
        <taxon>Hymenoptera</taxon>
        <taxon>Apocrita</taxon>
        <taxon>Aculeata</taxon>
        <taxon>Formicoidea</taxon>
        <taxon>Formicidae</taxon>
        <taxon>Myrmicinae</taxon>
        <taxon>Cyphomyrmex</taxon>
    </lineage>
</organism>
<dbReference type="InterPro" id="IPR009071">
    <property type="entry name" value="HMG_box_dom"/>
</dbReference>
<name>A0A195CF57_9HYME</name>
<keyword evidence="1" id="KW-0238">DNA-binding</keyword>
<dbReference type="GO" id="GO:0003677">
    <property type="term" value="F:DNA binding"/>
    <property type="evidence" value="ECO:0007669"/>
    <property type="project" value="UniProtKB-UniRule"/>
</dbReference>
<keyword evidence="1" id="KW-0539">Nucleus</keyword>
<feature type="domain" description="HMG box" evidence="3">
    <location>
        <begin position="51"/>
        <end position="115"/>
    </location>
</feature>
<dbReference type="SUPFAM" id="SSF47095">
    <property type="entry name" value="HMG-box"/>
    <property type="match status" value="1"/>
</dbReference>
<keyword evidence="5" id="KW-1185">Reference proteome</keyword>
<evidence type="ECO:0000259" key="3">
    <source>
        <dbReference type="PROSITE" id="PS50118"/>
    </source>
</evidence>
<gene>
    <name evidence="4" type="ORF">ALC62_10651</name>
</gene>
<dbReference type="PROSITE" id="PS50118">
    <property type="entry name" value="HMG_BOX_2"/>
    <property type="match status" value="1"/>
</dbReference>
<protein>
    <recommendedName>
        <fullName evidence="3">HMG box domain-containing protein</fullName>
    </recommendedName>
</protein>
<feature type="DNA-binding region" description="HMG box" evidence="1">
    <location>
        <begin position="51"/>
        <end position="115"/>
    </location>
</feature>
<evidence type="ECO:0000256" key="2">
    <source>
        <dbReference type="SAM" id="MobiDB-lite"/>
    </source>
</evidence>
<dbReference type="GO" id="GO:0005634">
    <property type="term" value="C:nucleus"/>
    <property type="evidence" value="ECO:0007669"/>
    <property type="project" value="UniProtKB-UniRule"/>
</dbReference>
<dbReference type="Gene3D" id="1.10.30.10">
    <property type="entry name" value="High mobility group box domain"/>
    <property type="match status" value="1"/>
</dbReference>
<dbReference type="InterPro" id="IPR036910">
    <property type="entry name" value="HMG_box_dom_sf"/>
</dbReference>
<feature type="compositionally biased region" description="Basic and acidic residues" evidence="2">
    <location>
        <begin position="96"/>
        <end position="106"/>
    </location>
</feature>